<dbReference type="EMBL" id="JAMZMK010006421">
    <property type="protein sequence ID" value="KAI7748964.1"/>
    <property type="molecule type" value="Genomic_DNA"/>
</dbReference>
<name>A0AAD5CVX6_AMBAR</name>
<proteinExistence type="predicted"/>
<evidence type="ECO:0000313" key="1">
    <source>
        <dbReference type="EMBL" id="KAI7748964.1"/>
    </source>
</evidence>
<comment type="caution">
    <text evidence="1">The sequence shown here is derived from an EMBL/GenBank/DDBJ whole genome shotgun (WGS) entry which is preliminary data.</text>
</comment>
<keyword evidence="2" id="KW-1185">Reference proteome</keyword>
<evidence type="ECO:0000313" key="2">
    <source>
        <dbReference type="Proteomes" id="UP001206925"/>
    </source>
</evidence>
<reference evidence="1" key="1">
    <citation type="submission" date="2022-06" db="EMBL/GenBank/DDBJ databases">
        <title>Uncovering the hologenomic basis of an extraordinary plant invasion.</title>
        <authorList>
            <person name="Bieker V.C."/>
            <person name="Martin M.D."/>
            <person name="Gilbert T."/>
            <person name="Hodgins K."/>
            <person name="Battlay P."/>
            <person name="Petersen B."/>
            <person name="Wilson J."/>
        </authorList>
    </citation>
    <scope>NUCLEOTIDE SEQUENCE</scope>
    <source>
        <strain evidence="1">AA19_3_7</strain>
        <tissue evidence="1">Leaf</tissue>
    </source>
</reference>
<gene>
    <name evidence="1" type="ORF">M8C21_012482</name>
</gene>
<protein>
    <submittedName>
        <fullName evidence="1">Uncharacterized protein</fullName>
    </submittedName>
</protein>
<dbReference type="AlphaFoldDB" id="A0AAD5CVX6"/>
<dbReference type="Proteomes" id="UP001206925">
    <property type="component" value="Unassembled WGS sequence"/>
</dbReference>
<sequence length="61" mass="6282">MENVVNGGEPPVNEDVGENAPVVINDNGVQAVGELSVVINQTIGRLLASGSSRSYSLVQTS</sequence>
<organism evidence="1 2">
    <name type="scientific">Ambrosia artemisiifolia</name>
    <name type="common">Common ragweed</name>
    <dbReference type="NCBI Taxonomy" id="4212"/>
    <lineage>
        <taxon>Eukaryota</taxon>
        <taxon>Viridiplantae</taxon>
        <taxon>Streptophyta</taxon>
        <taxon>Embryophyta</taxon>
        <taxon>Tracheophyta</taxon>
        <taxon>Spermatophyta</taxon>
        <taxon>Magnoliopsida</taxon>
        <taxon>eudicotyledons</taxon>
        <taxon>Gunneridae</taxon>
        <taxon>Pentapetalae</taxon>
        <taxon>asterids</taxon>
        <taxon>campanulids</taxon>
        <taxon>Asterales</taxon>
        <taxon>Asteraceae</taxon>
        <taxon>Asteroideae</taxon>
        <taxon>Heliantheae alliance</taxon>
        <taxon>Heliantheae</taxon>
        <taxon>Ambrosia</taxon>
    </lineage>
</organism>
<accession>A0AAD5CVX6</accession>